<comment type="caution">
    <text evidence="10">The sequence shown here is derived from an EMBL/GenBank/DDBJ whole genome shotgun (WGS) entry which is preliminary data.</text>
</comment>
<gene>
    <name evidence="10" type="ORF">C4532_09650</name>
</gene>
<name>A0A419EYA6_9BACT</name>
<comment type="similarity">
    <text evidence="8">Belongs to the binding-protein-dependent transport system permease family.</text>
</comment>
<feature type="transmembrane region" description="Helical" evidence="8">
    <location>
        <begin position="238"/>
        <end position="257"/>
    </location>
</feature>
<keyword evidence="7 8" id="KW-0472">Membrane</keyword>
<dbReference type="Proteomes" id="UP000285961">
    <property type="component" value="Unassembled WGS sequence"/>
</dbReference>
<dbReference type="CDD" id="cd06261">
    <property type="entry name" value="TM_PBP2"/>
    <property type="match status" value="1"/>
</dbReference>
<dbReference type="Gene3D" id="1.10.3720.10">
    <property type="entry name" value="MetI-like"/>
    <property type="match status" value="1"/>
</dbReference>
<keyword evidence="4" id="KW-1003">Cell membrane</keyword>
<keyword evidence="3 8" id="KW-0813">Transport</keyword>
<feature type="transmembrane region" description="Helical" evidence="8">
    <location>
        <begin position="137"/>
        <end position="157"/>
    </location>
</feature>
<evidence type="ECO:0000256" key="2">
    <source>
        <dbReference type="ARBA" id="ARBA00020515"/>
    </source>
</evidence>
<dbReference type="Pfam" id="PF00528">
    <property type="entry name" value="BPD_transp_1"/>
    <property type="match status" value="1"/>
</dbReference>
<dbReference type="PROSITE" id="PS50928">
    <property type="entry name" value="ABC_TM1"/>
    <property type="match status" value="1"/>
</dbReference>
<comment type="subcellular location">
    <subcellularLocation>
        <location evidence="1 8">Cell membrane</location>
        <topology evidence="1 8">Multi-pass membrane protein</topology>
    </subcellularLocation>
</comment>
<organism evidence="10 11">
    <name type="scientific">Candidatus Abyssobacteria bacterium SURF_17</name>
    <dbReference type="NCBI Taxonomy" id="2093361"/>
    <lineage>
        <taxon>Bacteria</taxon>
        <taxon>Pseudomonadati</taxon>
        <taxon>Candidatus Hydrogenedentota</taxon>
        <taxon>Candidatus Abyssobacteria</taxon>
    </lineage>
</organism>
<proteinExistence type="inferred from homology"/>
<feature type="domain" description="ABC transmembrane type-1" evidence="9">
    <location>
        <begin position="68"/>
        <end position="257"/>
    </location>
</feature>
<evidence type="ECO:0000256" key="3">
    <source>
        <dbReference type="ARBA" id="ARBA00022448"/>
    </source>
</evidence>
<dbReference type="PANTHER" id="PTHR43744">
    <property type="entry name" value="ABC TRANSPORTER PERMEASE PROTEIN MG189-RELATED-RELATED"/>
    <property type="match status" value="1"/>
</dbReference>
<dbReference type="EMBL" id="QZKI01000072">
    <property type="protein sequence ID" value="RJP70165.1"/>
    <property type="molecule type" value="Genomic_DNA"/>
</dbReference>
<feature type="transmembrane region" description="Helical" evidence="8">
    <location>
        <begin position="67"/>
        <end position="91"/>
    </location>
</feature>
<evidence type="ECO:0000259" key="9">
    <source>
        <dbReference type="PROSITE" id="PS50928"/>
    </source>
</evidence>
<dbReference type="PANTHER" id="PTHR43744:SF8">
    <property type="entry name" value="SN-GLYCEROL-3-PHOSPHATE TRANSPORT SYSTEM PERMEASE PROTEIN UGPE"/>
    <property type="match status" value="1"/>
</dbReference>
<evidence type="ECO:0000256" key="1">
    <source>
        <dbReference type="ARBA" id="ARBA00004651"/>
    </source>
</evidence>
<feature type="transmembrane region" description="Helical" evidence="8">
    <location>
        <begin position="103"/>
        <end position="125"/>
    </location>
</feature>
<accession>A0A419EYA6</accession>
<evidence type="ECO:0000256" key="8">
    <source>
        <dbReference type="RuleBase" id="RU363032"/>
    </source>
</evidence>
<evidence type="ECO:0000256" key="4">
    <source>
        <dbReference type="ARBA" id="ARBA00022475"/>
    </source>
</evidence>
<dbReference type="InterPro" id="IPR035906">
    <property type="entry name" value="MetI-like_sf"/>
</dbReference>
<evidence type="ECO:0000256" key="6">
    <source>
        <dbReference type="ARBA" id="ARBA00022989"/>
    </source>
</evidence>
<evidence type="ECO:0000256" key="5">
    <source>
        <dbReference type="ARBA" id="ARBA00022692"/>
    </source>
</evidence>
<feature type="transmembrane region" description="Helical" evidence="8">
    <location>
        <begin position="178"/>
        <end position="200"/>
    </location>
</feature>
<evidence type="ECO:0000313" key="10">
    <source>
        <dbReference type="EMBL" id="RJP70165.1"/>
    </source>
</evidence>
<sequence length="272" mass="30203">MKRRSHGLLIALLVLGAVVSIFPMVWMFYTSFCPAEDLNAVPPVLIHREFTLLNYVQLLSNAPIVRWTLNSFIICAAITIGQLLFDSMAGYAFARKKFPGGRILFWLIIGTMMVPVQILIVPLYIMMVRLHLVDTLWAAILPGLAGPFGIFFMRQYMLTIPSSLEEAARIDGCGEFQTFLRIILPVSAPALAVLAIFLFISNWNSFLWPLLVLNSAHTYTLTVGLATLQDKQALDYGLLMAGAAVASLPMFGIFLVFQRAFIRGVRMGALKG</sequence>
<evidence type="ECO:0000313" key="11">
    <source>
        <dbReference type="Proteomes" id="UP000285961"/>
    </source>
</evidence>
<dbReference type="GO" id="GO:0005886">
    <property type="term" value="C:plasma membrane"/>
    <property type="evidence" value="ECO:0007669"/>
    <property type="project" value="UniProtKB-SubCell"/>
</dbReference>
<reference evidence="10 11" key="1">
    <citation type="journal article" date="2017" name="ISME J.">
        <title>Energy and carbon metabolisms in a deep terrestrial subsurface fluid microbial community.</title>
        <authorList>
            <person name="Momper L."/>
            <person name="Jungbluth S.P."/>
            <person name="Lee M.D."/>
            <person name="Amend J.P."/>
        </authorList>
    </citation>
    <scope>NUCLEOTIDE SEQUENCE [LARGE SCALE GENOMIC DNA]</scope>
    <source>
        <strain evidence="10">SURF_17</strain>
    </source>
</reference>
<dbReference type="InterPro" id="IPR000515">
    <property type="entry name" value="MetI-like"/>
</dbReference>
<keyword evidence="5 8" id="KW-0812">Transmembrane</keyword>
<dbReference type="SUPFAM" id="SSF161098">
    <property type="entry name" value="MetI-like"/>
    <property type="match status" value="1"/>
</dbReference>
<dbReference type="GO" id="GO:0055085">
    <property type="term" value="P:transmembrane transport"/>
    <property type="evidence" value="ECO:0007669"/>
    <property type="project" value="InterPro"/>
</dbReference>
<feature type="transmembrane region" description="Helical" evidence="8">
    <location>
        <begin position="7"/>
        <end position="29"/>
    </location>
</feature>
<evidence type="ECO:0000256" key="7">
    <source>
        <dbReference type="ARBA" id="ARBA00023136"/>
    </source>
</evidence>
<protein>
    <recommendedName>
        <fullName evidence="2">sn-glycerol-3-phosphate transport system permease protein UgpE</fullName>
    </recommendedName>
</protein>
<keyword evidence="6 8" id="KW-1133">Transmembrane helix</keyword>
<dbReference type="AlphaFoldDB" id="A0A419EYA6"/>